<evidence type="ECO:0000313" key="2">
    <source>
        <dbReference type="EMBL" id="CAE8638749.1"/>
    </source>
</evidence>
<sequence>MAATAFAPCPYQTLGLWLGASPDDVRTAYRRAVLRTHPDKPGGSTEAFNEVQRAYTVLSGESCQADTSLGWAFGPGLLTCRASTLGVRRLGKCLTHGVGLELLIPGAQWTAQLLLRRR</sequence>
<evidence type="ECO:0000259" key="1">
    <source>
        <dbReference type="PROSITE" id="PS50076"/>
    </source>
</evidence>
<dbReference type="AlphaFoldDB" id="A0A813HMR0"/>
<dbReference type="InterPro" id="IPR001623">
    <property type="entry name" value="DnaJ_domain"/>
</dbReference>
<dbReference type="SMART" id="SM00271">
    <property type="entry name" value="DnaJ"/>
    <property type="match status" value="1"/>
</dbReference>
<gene>
    <name evidence="2" type="ORF">PGLA1383_LOCUS53886</name>
</gene>
<comment type="caution">
    <text evidence="2">The sequence shown here is derived from an EMBL/GenBank/DDBJ whole genome shotgun (WGS) entry which is preliminary data.</text>
</comment>
<evidence type="ECO:0000313" key="3">
    <source>
        <dbReference type="Proteomes" id="UP000654075"/>
    </source>
</evidence>
<dbReference type="Pfam" id="PF00226">
    <property type="entry name" value="DnaJ"/>
    <property type="match status" value="1"/>
</dbReference>
<accession>A0A813HMR0</accession>
<dbReference type="CDD" id="cd06257">
    <property type="entry name" value="DnaJ"/>
    <property type="match status" value="1"/>
</dbReference>
<dbReference type="Proteomes" id="UP000654075">
    <property type="component" value="Unassembled WGS sequence"/>
</dbReference>
<dbReference type="EMBL" id="CAJNNV010032051">
    <property type="protein sequence ID" value="CAE8638749.1"/>
    <property type="molecule type" value="Genomic_DNA"/>
</dbReference>
<dbReference type="OrthoDB" id="445556at2759"/>
<dbReference type="PRINTS" id="PR00625">
    <property type="entry name" value="JDOMAIN"/>
</dbReference>
<name>A0A813HMR0_POLGL</name>
<dbReference type="InterPro" id="IPR036869">
    <property type="entry name" value="J_dom_sf"/>
</dbReference>
<keyword evidence="3" id="KW-1185">Reference proteome</keyword>
<proteinExistence type="predicted"/>
<dbReference type="Gene3D" id="1.10.287.110">
    <property type="entry name" value="DnaJ domain"/>
    <property type="match status" value="1"/>
</dbReference>
<dbReference type="SUPFAM" id="SSF46565">
    <property type="entry name" value="Chaperone J-domain"/>
    <property type="match status" value="1"/>
</dbReference>
<dbReference type="PROSITE" id="PS50076">
    <property type="entry name" value="DNAJ_2"/>
    <property type="match status" value="1"/>
</dbReference>
<reference evidence="2" key="1">
    <citation type="submission" date="2021-02" db="EMBL/GenBank/DDBJ databases">
        <authorList>
            <person name="Dougan E. K."/>
            <person name="Rhodes N."/>
            <person name="Thang M."/>
            <person name="Chan C."/>
        </authorList>
    </citation>
    <scope>NUCLEOTIDE SEQUENCE</scope>
</reference>
<organism evidence="2 3">
    <name type="scientific">Polarella glacialis</name>
    <name type="common">Dinoflagellate</name>
    <dbReference type="NCBI Taxonomy" id="89957"/>
    <lineage>
        <taxon>Eukaryota</taxon>
        <taxon>Sar</taxon>
        <taxon>Alveolata</taxon>
        <taxon>Dinophyceae</taxon>
        <taxon>Suessiales</taxon>
        <taxon>Suessiaceae</taxon>
        <taxon>Polarella</taxon>
    </lineage>
</organism>
<protein>
    <recommendedName>
        <fullName evidence="1">J domain-containing protein</fullName>
    </recommendedName>
</protein>
<feature type="domain" description="J" evidence="1">
    <location>
        <begin position="9"/>
        <end position="63"/>
    </location>
</feature>